<keyword evidence="5 6" id="KW-0472">Membrane</keyword>
<dbReference type="Gene3D" id="1.20.1250.20">
    <property type="entry name" value="MFS general substrate transporter like domains"/>
    <property type="match status" value="1"/>
</dbReference>
<comment type="caution">
    <text evidence="8">The sequence shown here is derived from an EMBL/GenBank/DDBJ whole genome shotgun (WGS) entry which is preliminary data.</text>
</comment>
<dbReference type="InterPro" id="IPR020846">
    <property type="entry name" value="MFS_dom"/>
</dbReference>
<sequence>MTVLSDFDRRSVAALLALAAAAFCYVTVETVPVGLLSEIAADLDVSHSRVGLLVTGYSITVAVLTLPLVKLVADVPRRPLLLALMAVLVGATALSAAAPTYELLFAARVATALSQSVFWGIVAPVAAGMFPAHVRGRVMAVVFTGGSIGPMLGVPAGTWLGQATTWQTAFLAFAGLGLLALLTLVIALPSKPIRNEHSGRGTTPDTRQYTLLLVTAALAVAGFFSAFTYTSTFVTAVAGMSAALLGPLLLARGLADFGGIAAGGALSDRNQRLAVTLPVCLLAATLLAMYAFGANPWAAGATVMLTGLAMGALIPALQNRVMEFAPGSTDTASAGSSIAFNIGIALGSWLGGLTLTQAGPRAIALTGAALALAGLVTAVSMKATPRVEATAEPVPDGVNAGER</sequence>
<gene>
    <name evidence="8" type="ORF">GFD30_17500</name>
</gene>
<comment type="subcellular location">
    <subcellularLocation>
        <location evidence="1">Cell membrane</location>
        <topology evidence="1">Multi-pass membrane protein</topology>
    </subcellularLocation>
</comment>
<evidence type="ECO:0000256" key="5">
    <source>
        <dbReference type="ARBA" id="ARBA00023136"/>
    </source>
</evidence>
<dbReference type="AlphaFoldDB" id="A0A6L5GCF1"/>
<evidence type="ECO:0000256" key="2">
    <source>
        <dbReference type="ARBA" id="ARBA00022475"/>
    </source>
</evidence>
<protein>
    <submittedName>
        <fullName evidence="8">MFS transporter</fullName>
    </submittedName>
</protein>
<dbReference type="InterPro" id="IPR011701">
    <property type="entry name" value="MFS"/>
</dbReference>
<keyword evidence="9" id="KW-1185">Reference proteome</keyword>
<dbReference type="InterPro" id="IPR036259">
    <property type="entry name" value="MFS_trans_sf"/>
</dbReference>
<feature type="transmembrane region" description="Helical" evidence="6">
    <location>
        <begin position="209"/>
        <end position="227"/>
    </location>
</feature>
<evidence type="ECO:0000259" key="7">
    <source>
        <dbReference type="PROSITE" id="PS50850"/>
    </source>
</evidence>
<keyword evidence="2" id="KW-1003">Cell membrane</keyword>
<evidence type="ECO:0000256" key="1">
    <source>
        <dbReference type="ARBA" id="ARBA00004651"/>
    </source>
</evidence>
<dbReference type="SUPFAM" id="SSF103473">
    <property type="entry name" value="MFS general substrate transporter"/>
    <property type="match status" value="1"/>
</dbReference>
<feature type="transmembrane region" description="Helical" evidence="6">
    <location>
        <begin position="272"/>
        <end position="291"/>
    </location>
</feature>
<dbReference type="RefSeq" id="WP_153026493.1">
    <property type="nucleotide sequence ID" value="NZ_WIAO01000023.1"/>
</dbReference>
<dbReference type="PROSITE" id="PS50850">
    <property type="entry name" value="MFS"/>
    <property type="match status" value="1"/>
</dbReference>
<accession>A0A6L5GCF1</accession>
<keyword evidence="4 6" id="KW-1133">Transmembrane helix</keyword>
<dbReference type="Pfam" id="PF07690">
    <property type="entry name" value="MFS_1"/>
    <property type="match status" value="1"/>
</dbReference>
<evidence type="ECO:0000313" key="8">
    <source>
        <dbReference type="EMBL" id="MQM27352.1"/>
    </source>
</evidence>
<evidence type="ECO:0000256" key="4">
    <source>
        <dbReference type="ARBA" id="ARBA00022989"/>
    </source>
</evidence>
<feature type="transmembrane region" description="Helical" evidence="6">
    <location>
        <begin position="138"/>
        <end position="160"/>
    </location>
</feature>
<feature type="transmembrane region" description="Helical" evidence="6">
    <location>
        <begin position="362"/>
        <end position="381"/>
    </location>
</feature>
<dbReference type="InterPro" id="IPR050189">
    <property type="entry name" value="MFS_Efflux_Transporters"/>
</dbReference>
<organism evidence="8 9">
    <name type="scientific">Glycomyces albidus</name>
    <dbReference type="NCBI Taxonomy" id="2656774"/>
    <lineage>
        <taxon>Bacteria</taxon>
        <taxon>Bacillati</taxon>
        <taxon>Actinomycetota</taxon>
        <taxon>Actinomycetes</taxon>
        <taxon>Glycomycetales</taxon>
        <taxon>Glycomycetaceae</taxon>
        <taxon>Glycomyces</taxon>
    </lineage>
</organism>
<feature type="transmembrane region" description="Helical" evidence="6">
    <location>
        <begin position="52"/>
        <end position="73"/>
    </location>
</feature>
<evidence type="ECO:0000256" key="3">
    <source>
        <dbReference type="ARBA" id="ARBA00022692"/>
    </source>
</evidence>
<feature type="domain" description="Major facilitator superfamily (MFS) profile" evidence="7">
    <location>
        <begin position="1"/>
        <end position="386"/>
    </location>
</feature>
<dbReference type="Proteomes" id="UP000477750">
    <property type="component" value="Unassembled WGS sequence"/>
</dbReference>
<dbReference type="CDD" id="cd17324">
    <property type="entry name" value="MFS_NepI_like"/>
    <property type="match status" value="1"/>
</dbReference>
<keyword evidence="3 6" id="KW-0812">Transmembrane</keyword>
<dbReference type="GO" id="GO:0022857">
    <property type="term" value="F:transmembrane transporter activity"/>
    <property type="evidence" value="ECO:0007669"/>
    <property type="project" value="InterPro"/>
</dbReference>
<dbReference type="PANTHER" id="PTHR43124:SF4">
    <property type="entry name" value="SUGAR EFFLUX TRANSPORTER"/>
    <property type="match status" value="1"/>
</dbReference>
<evidence type="ECO:0000313" key="9">
    <source>
        <dbReference type="Proteomes" id="UP000477750"/>
    </source>
</evidence>
<feature type="transmembrane region" description="Helical" evidence="6">
    <location>
        <begin position="297"/>
        <end position="317"/>
    </location>
</feature>
<feature type="transmembrane region" description="Helical" evidence="6">
    <location>
        <begin position="166"/>
        <end position="188"/>
    </location>
</feature>
<dbReference type="EMBL" id="WIAO01000023">
    <property type="protein sequence ID" value="MQM27352.1"/>
    <property type="molecule type" value="Genomic_DNA"/>
</dbReference>
<name>A0A6L5GCF1_9ACTN</name>
<feature type="transmembrane region" description="Helical" evidence="6">
    <location>
        <begin position="80"/>
        <end position="99"/>
    </location>
</feature>
<proteinExistence type="predicted"/>
<reference evidence="8 9" key="1">
    <citation type="submission" date="2019-10" db="EMBL/GenBank/DDBJ databases">
        <title>Glycomyces albidus sp. nov., a novel actinomycete isolated from rhizosphere soil of wheat (Triticum aestivum L.).</title>
        <authorList>
            <person name="Qian L."/>
        </authorList>
    </citation>
    <scope>NUCLEOTIDE SEQUENCE [LARGE SCALE GENOMIC DNA]</scope>
    <source>
        <strain evidence="8 9">NEAU-7082</strain>
    </source>
</reference>
<evidence type="ECO:0000256" key="6">
    <source>
        <dbReference type="SAM" id="Phobius"/>
    </source>
</evidence>
<dbReference type="PANTHER" id="PTHR43124">
    <property type="entry name" value="PURINE EFFLUX PUMP PBUE"/>
    <property type="match status" value="1"/>
</dbReference>
<feature type="transmembrane region" description="Helical" evidence="6">
    <location>
        <begin position="338"/>
        <end position="356"/>
    </location>
</feature>
<dbReference type="GO" id="GO:0005886">
    <property type="term" value="C:plasma membrane"/>
    <property type="evidence" value="ECO:0007669"/>
    <property type="project" value="UniProtKB-SubCell"/>
</dbReference>